<reference evidence="3 4" key="1">
    <citation type="submission" date="2014-06" db="EMBL/GenBank/DDBJ databases">
        <authorList>
            <consortium name="DOE Joint Genome Institute"/>
            <person name="Kuo A."/>
            <person name="Kohler A."/>
            <person name="Nagy L.G."/>
            <person name="Floudas D."/>
            <person name="Copeland A."/>
            <person name="Barry K.W."/>
            <person name="Cichocki N."/>
            <person name="Veneault-Fourrey C."/>
            <person name="LaButti K."/>
            <person name="Lindquist E.A."/>
            <person name="Lipzen A."/>
            <person name="Lundell T."/>
            <person name="Morin E."/>
            <person name="Murat C."/>
            <person name="Sun H."/>
            <person name="Tunlid A."/>
            <person name="Henrissat B."/>
            <person name="Grigoriev I.V."/>
            <person name="Hibbett D.S."/>
            <person name="Martin F."/>
            <person name="Nordberg H.P."/>
            <person name="Cantor M.N."/>
            <person name="Hua S.X."/>
        </authorList>
    </citation>
    <scope>NUCLEOTIDE SEQUENCE [LARGE SCALE GENOMIC DNA]</scope>
    <source>
        <strain evidence="3 4">ATCC 200175</strain>
    </source>
</reference>
<evidence type="ECO:0000256" key="2">
    <source>
        <dbReference type="SAM" id="MobiDB-lite"/>
    </source>
</evidence>
<organism evidence="3 4">
    <name type="scientific">Paxillus involutus ATCC 200175</name>
    <dbReference type="NCBI Taxonomy" id="664439"/>
    <lineage>
        <taxon>Eukaryota</taxon>
        <taxon>Fungi</taxon>
        <taxon>Dikarya</taxon>
        <taxon>Basidiomycota</taxon>
        <taxon>Agaricomycotina</taxon>
        <taxon>Agaricomycetes</taxon>
        <taxon>Agaricomycetidae</taxon>
        <taxon>Boletales</taxon>
        <taxon>Paxilineae</taxon>
        <taxon>Paxillaceae</taxon>
        <taxon>Paxillus</taxon>
    </lineage>
</organism>
<dbReference type="HOGENOM" id="CLU_567529_0_0_1"/>
<protein>
    <submittedName>
        <fullName evidence="3">Uncharacterized protein</fullName>
    </submittedName>
</protein>
<evidence type="ECO:0000313" key="4">
    <source>
        <dbReference type="Proteomes" id="UP000053647"/>
    </source>
</evidence>
<keyword evidence="1" id="KW-0175">Coiled coil</keyword>
<reference evidence="4" key="2">
    <citation type="submission" date="2015-01" db="EMBL/GenBank/DDBJ databases">
        <title>Evolutionary Origins and Diversification of the Mycorrhizal Mutualists.</title>
        <authorList>
            <consortium name="DOE Joint Genome Institute"/>
            <consortium name="Mycorrhizal Genomics Consortium"/>
            <person name="Kohler A."/>
            <person name="Kuo A."/>
            <person name="Nagy L.G."/>
            <person name="Floudas D."/>
            <person name="Copeland A."/>
            <person name="Barry K.W."/>
            <person name="Cichocki N."/>
            <person name="Veneault-Fourrey C."/>
            <person name="LaButti K."/>
            <person name="Lindquist E.A."/>
            <person name="Lipzen A."/>
            <person name="Lundell T."/>
            <person name="Morin E."/>
            <person name="Murat C."/>
            <person name="Riley R."/>
            <person name="Ohm R."/>
            <person name="Sun H."/>
            <person name="Tunlid A."/>
            <person name="Henrissat B."/>
            <person name="Grigoriev I.V."/>
            <person name="Hibbett D.S."/>
            <person name="Martin F."/>
        </authorList>
    </citation>
    <scope>NUCLEOTIDE SEQUENCE [LARGE SCALE GENOMIC DNA]</scope>
    <source>
        <strain evidence="4">ATCC 200175</strain>
    </source>
</reference>
<dbReference type="AlphaFoldDB" id="A0A0C9SPK5"/>
<feature type="region of interest" description="Disordered" evidence="2">
    <location>
        <begin position="56"/>
        <end position="86"/>
    </location>
</feature>
<proteinExistence type="predicted"/>
<evidence type="ECO:0000256" key="1">
    <source>
        <dbReference type="SAM" id="Coils"/>
    </source>
</evidence>
<dbReference type="OrthoDB" id="2689769at2759"/>
<evidence type="ECO:0000313" key="3">
    <source>
        <dbReference type="EMBL" id="KIJ09069.1"/>
    </source>
</evidence>
<dbReference type="Proteomes" id="UP000053647">
    <property type="component" value="Unassembled WGS sequence"/>
</dbReference>
<sequence length="481" mass="53961">MPITYPLDTDFTPTLTDDFDADFTHALSHSMCTDPIGDHYLAGVWANSFNNVKSTQMDLDESEDSSSTSSPMQSQGEAVHDFPSTSINPQFTNRLALYSTIKRHPSTQVNFINCLKAGGASAWSNIVLDTCSILWRHLSCHPCSREPGDKLCLDMLLAAFDHRTSVDPEWAFENHAYLFLKSVAITIQISDGRHFHPDTCYEVTVHTDPEDHVFMKAIRQQLYLVANTYRAHAWSNVRWLIYSRADHTGIVPLPEERPPDFSDQLARALEWDDSFGYGIFHHAPGHGPLEGEEPTTILFGHTMFFGLLHKALFDPDCPGWFALLQDVVGPDGLQFSVPLYSAESHAGASLTTWILVTLRDSISVSMDKHKGLLTTAKSDEVAIICNNDISTRSSTSRQQCRSKLWYDALRKKKTLILQLLEMQKVIEDVENEAAQHLSRETIASLRSKYYKSEDHSTLDGQFIATVSDIVVNPITCTPAQH</sequence>
<dbReference type="EMBL" id="KN819511">
    <property type="protein sequence ID" value="KIJ09069.1"/>
    <property type="molecule type" value="Genomic_DNA"/>
</dbReference>
<feature type="coiled-coil region" evidence="1">
    <location>
        <begin position="412"/>
        <end position="439"/>
    </location>
</feature>
<gene>
    <name evidence="3" type="ORF">PAXINDRAFT_17837</name>
</gene>
<accession>A0A0C9SPK5</accession>
<keyword evidence="4" id="KW-1185">Reference proteome</keyword>
<name>A0A0C9SPK5_PAXIN</name>